<keyword evidence="1" id="KW-0812">Transmembrane</keyword>
<sequence length="33" mass="3485">MQQLVADNEFVISAVMVVVIVALAAAAVWAAFH</sequence>
<gene>
    <name evidence="2" type="ORF">R1CP_21750</name>
</gene>
<evidence type="ECO:0000313" key="2">
    <source>
        <dbReference type="EMBL" id="ANS29026.1"/>
    </source>
</evidence>
<evidence type="ECO:0000313" key="3">
    <source>
        <dbReference type="Proteomes" id="UP000186108"/>
    </source>
</evidence>
<feature type="transmembrane region" description="Helical" evidence="1">
    <location>
        <begin position="12"/>
        <end position="32"/>
    </location>
</feature>
<dbReference type="Proteomes" id="UP000186108">
    <property type="component" value="Chromosome"/>
</dbReference>
<dbReference type="AlphaFoldDB" id="A0A1B1K8Y8"/>
<dbReference type="EMBL" id="CP009111">
    <property type="protein sequence ID" value="ANS29026.1"/>
    <property type="molecule type" value="Genomic_DNA"/>
</dbReference>
<accession>A0A1B1K8Y8</accession>
<organism evidence="2 3">
    <name type="scientific">Rhodococcus opacus</name>
    <name type="common">Nocardia opaca</name>
    <dbReference type="NCBI Taxonomy" id="37919"/>
    <lineage>
        <taxon>Bacteria</taxon>
        <taxon>Bacillati</taxon>
        <taxon>Actinomycetota</taxon>
        <taxon>Actinomycetes</taxon>
        <taxon>Mycobacteriales</taxon>
        <taxon>Nocardiaceae</taxon>
        <taxon>Rhodococcus</taxon>
    </lineage>
</organism>
<protein>
    <submittedName>
        <fullName evidence="2">Putative membrane protein</fullName>
    </submittedName>
</protein>
<evidence type="ECO:0000256" key="1">
    <source>
        <dbReference type="SAM" id="Phobius"/>
    </source>
</evidence>
<keyword evidence="1" id="KW-1133">Transmembrane helix</keyword>
<proteinExistence type="predicted"/>
<name>A0A1B1K8Y8_RHOOP</name>
<reference evidence="2 3" key="1">
    <citation type="submission" date="2014-07" db="EMBL/GenBank/DDBJ databases">
        <authorList>
            <person name="Zhang J.E."/>
            <person name="Yang H."/>
            <person name="Guo J."/>
            <person name="Deng Z."/>
            <person name="Luo H."/>
            <person name="Luo M."/>
            <person name="Zhao B."/>
        </authorList>
    </citation>
    <scope>NUCLEOTIDE SEQUENCE [LARGE SCALE GENOMIC DNA]</scope>
    <source>
        <strain evidence="2 3">1CP</strain>
    </source>
</reference>
<keyword evidence="1" id="KW-0472">Membrane</keyword>